<protein>
    <recommendedName>
        <fullName evidence="1">Cadherin domain-containing protein</fullName>
    </recommendedName>
</protein>
<organism evidence="2 3">
    <name type="scientific">Didymodactylos carnosus</name>
    <dbReference type="NCBI Taxonomy" id="1234261"/>
    <lineage>
        <taxon>Eukaryota</taxon>
        <taxon>Metazoa</taxon>
        <taxon>Spiralia</taxon>
        <taxon>Gnathifera</taxon>
        <taxon>Rotifera</taxon>
        <taxon>Eurotatoria</taxon>
        <taxon>Bdelloidea</taxon>
        <taxon>Philodinida</taxon>
        <taxon>Philodinidae</taxon>
        <taxon>Didymodactylos</taxon>
    </lineage>
</organism>
<name>A0A8S2LHE6_9BILA</name>
<dbReference type="Proteomes" id="UP000682733">
    <property type="component" value="Unassembled WGS sequence"/>
</dbReference>
<feature type="domain" description="Cadherin" evidence="1">
    <location>
        <begin position="19"/>
        <end position="64"/>
    </location>
</feature>
<evidence type="ECO:0000313" key="3">
    <source>
        <dbReference type="Proteomes" id="UP000682733"/>
    </source>
</evidence>
<evidence type="ECO:0000259" key="1">
    <source>
        <dbReference type="Pfam" id="PF00028"/>
    </source>
</evidence>
<gene>
    <name evidence="2" type="ORF">TMI583_LOCUS20871</name>
</gene>
<dbReference type="AlphaFoldDB" id="A0A8S2LHE6"/>
<dbReference type="GO" id="GO:0007156">
    <property type="term" value="P:homophilic cell adhesion via plasma membrane adhesion molecules"/>
    <property type="evidence" value="ECO:0007669"/>
    <property type="project" value="InterPro"/>
</dbReference>
<evidence type="ECO:0000313" key="2">
    <source>
        <dbReference type="EMBL" id="CAF3906828.1"/>
    </source>
</evidence>
<accession>A0A8S2LHE6</accession>
<proteinExistence type="predicted"/>
<dbReference type="Pfam" id="PF00028">
    <property type="entry name" value="Cadherin"/>
    <property type="match status" value="1"/>
</dbReference>
<comment type="caution">
    <text evidence="2">The sequence shown here is derived from an EMBL/GenBank/DDBJ whole genome shotgun (WGS) entry which is preliminary data.</text>
</comment>
<dbReference type="CDD" id="cd11304">
    <property type="entry name" value="Cadherin_repeat"/>
    <property type="match status" value="1"/>
</dbReference>
<reference evidence="2" key="1">
    <citation type="submission" date="2021-02" db="EMBL/GenBank/DDBJ databases">
        <authorList>
            <person name="Nowell W R."/>
        </authorList>
    </citation>
    <scope>NUCLEOTIDE SEQUENCE</scope>
</reference>
<sequence length="65" mass="7721">MSIAEHSPRGYRIGLLPQPQNNENIIYKILYGNEHKMFDIDNKTKSLQFVNGKLDRKNREQYELI</sequence>
<dbReference type="SUPFAM" id="SSF49313">
    <property type="entry name" value="Cadherin-like"/>
    <property type="match status" value="1"/>
</dbReference>
<dbReference type="GO" id="GO:0005509">
    <property type="term" value="F:calcium ion binding"/>
    <property type="evidence" value="ECO:0007669"/>
    <property type="project" value="InterPro"/>
</dbReference>
<dbReference type="InterPro" id="IPR015919">
    <property type="entry name" value="Cadherin-like_sf"/>
</dbReference>
<dbReference type="InterPro" id="IPR002126">
    <property type="entry name" value="Cadherin-like_dom"/>
</dbReference>
<dbReference type="GO" id="GO:0016020">
    <property type="term" value="C:membrane"/>
    <property type="evidence" value="ECO:0007669"/>
    <property type="project" value="InterPro"/>
</dbReference>
<feature type="non-terminal residue" evidence="2">
    <location>
        <position position="65"/>
    </location>
</feature>
<dbReference type="Gene3D" id="2.60.40.60">
    <property type="entry name" value="Cadherins"/>
    <property type="match status" value="1"/>
</dbReference>
<dbReference type="EMBL" id="CAJOBA010020126">
    <property type="protein sequence ID" value="CAF3906828.1"/>
    <property type="molecule type" value="Genomic_DNA"/>
</dbReference>